<evidence type="ECO:0000256" key="1">
    <source>
        <dbReference type="ARBA" id="ARBA00022801"/>
    </source>
</evidence>
<gene>
    <name evidence="4" type="ORF">V1633_16175</name>
</gene>
<keyword evidence="4" id="KW-0547">Nucleotide-binding</keyword>
<protein>
    <submittedName>
        <fullName evidence="4">DEAD/DEAH box helicase</fullName>
        <ecNumber evidence="4">3.6.4.-</ecNumber>
    </submittedName>
</protein>
<dbReference type="Gene3D" id="3.40.50.10810">
    <property type="entry name" value="Tandem AAA-ATPase domain"/>
    <property type="match status" value="1"/>
</dbReference>
<dbReference type="PROSITE" id="PS51192">
    <property type="entry name" value="HELICASE_ATP_BIND_1"/>
    <property type="match status" value="1"/>
</dbReference>
<dbReference type="Pfam" id="PF00176">
    <property type="entry name" value="SNF2-rel_dom"/>
    <property type="match status" value="1"/>
</dbReference>
<evidence type="ECO:0000313" key="4">
    <source>
        <dbReference type="EMBL" id="MEE6260028.1"/>
    </source>
</evidence>
<reference evidence="4 5" key="1">
    <citation type="submission" date="2024-01" db="EMBL/GenBank/DDBJ databases">
        <title>Genome insights into Plantactinospora sonchi sp. nov.</title>
        <authorList>
            <person name="Wang L."/>
        </authorList>
    </citation>
    <scope>NUCLEOTIDE SEQUENCE [LARGE SCALE GENOMIC DNA]</scope>
    <source>
        <strain evidence="4 5">NEAU-QY2</strain>
    </source>
</reference>
<keyword evidence="4" id="KW-0067">ATP-binding</keyword>
<evidence type="ECO:0000259" key="3">
    <source>
        <dbReference type="PROSITE" id="PS51194"/>
    </source>
</evidence>
<dbReference type="Gene3D" id="3.40.50.300">
    <property type="entry name" value="P-loop containing nucleotide triphosphate hydrolases"/>
    <property type="match status" value="1"/>
</dbReference>
<dbReference type="InterPro" id="IPR022138">
    <property type="entry name" value="DUF3670"/>
</dbReference>
<dbReference type="GO" id="GO:0016787">
    <property type="term" value="F:hydrolase activity"/>
    <property type="evidence" value="ECO:0007669"/>
    <property type="project" value="UniProtKB-KW"/>
</dbReference>
<dbReference type="Pfam" id="PF12419">
    <property type="entry name" value="DUF3670"/>
    <property type="match status" value="1"/>
</dbReference>
<dbReference type="InterPro" id="IPR001650">
    <property type="entry name" value="Helicase_C-like"/>
</dbReference>
<feature type="domain" description="Helicase ATP-binding" evidence="2">
    <location>
        <begin position="487"/>
        <end position="645"/>
    </location>
</feature>
<dbReference type="InterPro" id="IPR027417">
    <property type="entry name" value="P-loop_NTPase"/>
</dbReference>
<dbReference type="InterPro" id="IPR014001">
    <property type="entry name" value="Helicase_ATP-bd"/>
</dbReference>
<dbReference type="EMBL" id="JAZGQK010000012">
    <property type="protein sequence ID" value="MEE6260028.1"/>
    <property type="molecule type" value="Genomic_DNA"/>
</dbReference>
<feature type="domain" description="Helicase C-terminal" evidence="3">
    <location>
        <begin position="771"/>
        <end position="925"/>
    </location>
</feature>
<dbReference type="InterPro" id="IPR000330">
    <property type="entry name" value="SNF2_N"/>
</dbReference>
<dbReference type="InterPro" id="IPR049730">
    <property type="entry name" value="SNF2/RAD54-like_C"/>
</dbReference>
<keyword evidence="5" id="KW-1185">Reference proteome</keyword>
<name>A0ABU7RU49_9ACTN</name>
<dbReference type="SMART" id="SM00487">
    <property type="entry name" value="DEXDc"/>
    <property type="match status" value="1"/>
</dbReference>
<evidence type="ECO:0000313" key="5">
    <source>
        <dbReference type="Proteomes" id="UP001332243"/>
    </source>
</evidence>
<dbReference type="Proteomes" id="UP001332243">
    <property type="component" value="Unassembled WGS sequence"/>
</dbReference>
<comment type="caution">
    <text evidence="4">The sequence shown here is derived from an EMBL/GenBank/DDBJ whole genome shotgun (WGS) entry which is preliminary data.</text>
</comment>
<dbReference type="CDD" id="cd18793">
    <property type="entry name" value="SF2_C_SNF"/>
    <property type="match status" value="1"/>
</dbReference>
<dbReference type="Pfam" id="PF00271">
    <property type="entry name" value="Helicase_C"/>
    <property type="match status" value="1"/>
</dbReference>
<dbReference type="RefSeq" id="WP_331215131.1">
    <property type="nucleotide sequence ID" value="NZ_JAZGQK010000012.1"/>
</dbReference>
<keyword evidence="4" id="KW-0347">Helicase</keyword>
<evidence type="ECO:0000259" key="2">
    <source>
        <dbReference type="PROSITE" id="PS51192"/>
    </source>
</evidence>
<sequence>MDLVGWAAAYEPADPPRTGTVVFWRSEGDAVPDGPGRPGEVTIAVPDGTAVRRETVPAWRIPVGEVLPVLLAVGGSGPDRPVDPTVAYWASAAVLALRLVARRRMLPSVSSGGFDTWLVGPLDAGEVARVRELAAAMPARARAVPVSSGVSVLLPHAYPLLRQFLDGVVDGVPRSPAARYAAGVEPYAVPAPRSVPGLRGWAEEIQAGFDSGVGVSLRVEPAGDDVGRDGLRVVLQVHGGADTALVVDAAALWAGRHAAGFGPRARIDTMLAVRRAAQVWPPLRQLLDSAVPDRFPLADEEVVELFGDAATRLEAAGVRVHWPADLVRGLTTRVVLGGGSAPSDGPAFLGGEELLRVDWQLALGGRTLTDAELAVLAEAHRPVVRLRDSWVLVDPELVARARKSELPAVSATEALGVVLAGAAEVDGRPVEVAAVGWLERLRRRIADPDREPATVGSDAAGVDAITAPPGLTATLRDYQLRGLRWLARMTSLGLGGCLADDMGLGKTVTLIALHLHRRTTSEDAGPTLVVCPASLLGNWEREIRRFAPGVPVRRFYGAARDLAGVPVDGFVLTTYPTMRLDADRLTAVRWGLVVADEAQHVKNWASGTARALRRIPAVARVALTGTPVENNLTELWAILDWTTPGLLGPLHRFRARWAVPVEVDRDPVAARRLAQLVGPFLLRRRKSDPGVAPELPPKTETDHPVALTGEQAGLYAAVVDETLARIRASTGMARRGLVLALLTALKQICNHPAQYLRQTRPLAGRSGKLELLDELVDTIVAEQGAVLVFTQYVAMARLVERHLAQRGVPTQLLHGGLPVHRRDEQVRRFQAGEVPVFLLSLKAAGTGLNLTRADHVVHYDRWWNPAVEEQATDRAYRIGQTRPVQVHRLVTEGTVEERIGALLAAKRDLADAVLSGGEAALTELSDAELAALVELRGRQ</sequence>
<dbReference type="SUPFAM" id="SSF52540">
    <property type="entry name" value="P-loop containing nucleoside triphosphate hydrolases"/>
    <property type="match status" value="2"/>
</dbReference>
<proteinExistence type="predicted"/>
<dbReference type="SMART" id="SM00490">
    <property type="entry name" value="HELICc"/>
    <property type="match status" value="1"/>
</dbReference>
<dbReference type="PANTHER" id="PTHR10799">
    <property type="entry name" value="SNF2/RAD54 HELICASE FAMILY"/>
    <property type="match status" value="1"/>
</dbReference>
<dbReference type="InterPro" id="IPR038718">
    <property type="entry name" value="SNF2-like_sf"/>
</dbReference>
<organism evidence="4 5">
    <name type="scientific">Plantactinospora sonchi</name>
    <dbReference type="NCBI Taxonomy" id="1544735"/>
    <lineage>
        <taxon>Bacteria</taxon>
        <taxon>Bacillati</taxon>
        <taxon>Actinomycetota</taxon>
        <taxon>Actinomycetes</taxon>
        <taxon>Micromonosporales</taxon>
        <taxon>Micromonosporaceae</taxon>
        <taxon>Plantactinospora</taxon>
    </lineage>
</organism>
<dbReference type="EC" id="3.6.4.-" evidence="4"/>
<dbReference type="PROSITE" id="PS51194">
    <property type="entry name" value="HELICASE_CTER"/>
    <property type="match status" value="1"/>
</dbReference>
<accession>A0ABU7RU49</accession>
<keyword evidence="1 4" id="KW-0378">Hydrolase</keyword>
<dbReference type="GO" id="GO:0004386">
    <property type="term" value="F:helicase activity"/>
    <property type="evidence" value="ECO:0007669"/>
    <property type="project" value="UniProtKB-KW"/>
</dbReference>